<feature type="region of interest" description="Disordered" evidence="1">
    <location>
        <begin position="241"/>
        <end position="308"/>
    </location>
</feature>
<dbReference type="PANTHER" id="PTHR31307:SF63">
    <property type="entry name" value="MYB_SANT-LIKE DNA-BINDING DOMAIN-CONTAINING PROTEIN"/>
    <property type="match status" value="1"/>
</dbReference>
<evidence type="ECO:0000313" key="4">
    <source>
        <dbReference type="Proteomes" id="UP001633002"/>
    </source>
</evidence>
<dbReference type="EMBL" id="JBJQOH010000004">
    <property type="protein sequence ID" value="KAL3688988.1"/>
    <property type="molecule type" value="Genomic_DNA"/>
</dbReference>
<gene>
    <name evidence="3" type="ORF">R1sor_015297</name>
</gene>
<dbReference type="AlphaFoldDB" id="A0ABD3HCB3"/>
<protein>
    <recommendedName>
        <fullName evidence="2">Myb/SANT-like DNA-binding domain-containing protein</fullName>
    </recommendedName>
</protein>
<proteinExistence type="predicted"/>
<name>A0ABD3HCB3_9MARC</name>
<dbReference type="PANTHER" id="PTHR31307">
    <property type="entry name" value="TRIHELIX TRANSCRIPTION FACTOR ASIL2"/>
    <property type="match status" value="1"/>
</dbReference>
<reference evidence="3 4" key="1">
    <citation type="submission" date="2024-09" db="EMBL/GenBank/DDBJ databases">
        <title>Chromosome-scale assembly of Riccia sorocarpa.</title>
        <authorList>
            <person name="Paukszto L."/>
        </authorList>
    </citation>
    <scope>NUCLEOTIDE SEQUENCE [LARGE SCALE GENOMIC DNA]</scope>
    <source>
        <strain evidence="3">LP-2024</strain>
        <tissue evidence="3">Aerial parts of the thallus</tissue>
    </source>
</reference>
<keyword evidence="4" id="KW-1185">Reference proteome</keyword>
<feature type="compositionally biased region" description="Polar residues" evidence="1">
    <location>
        <begin position="272"/>
        <end position="293"/>
    </location>
</feature>
<evidence type="ECO:0000256" key="1">
    <source>
        <dbReference type="SAM" id="MobiDB-lite"/>
    </source>
</evidence>
<feature type="domain" description="Myb/SANT-like DNA-binding" evidence="2">
    <location>
        <begin position="98"/>
        <end position="189"/>
    </location>
</feature>
<feature type="compositionally biased region" description="Basic residues" evidence="1">
    <location>
        <begin position="80"/>
        <end position="92"/>
    </location>
</feature>
<organism evidence="3 4">
    <name type="scientific">Riccia sorocarpa</name>
    <dbReference type="NCBI Taxonomy" id="122646"/>
    <lineage>
        <taxon>Eukaryota</taxon>
        <taxon>Viridiplantae</taxon>
        <taxon>Streptophyta</taxon>
        <taxon>Embryophyta</taxon>
        <taxon>Marchantiophyta</taxon>
        <taxon>Marchantiopsida</taxon>
        <taxon>Marchantiidae</taxon>
        <taxon>Marchantiales</taxon>
        <taxon>Ricciaceae</taxon>
        <taxon>Riccia</taxon>
    </lineage>
</organism>
<evidence type="ECO:0000313" key="3">
    <source>
        <dbReference type="EMBL" id="KAL3688988.1"/>
    </source>
</evidence>
<dbReference type="Pfam" id="PF13837">
    <property type="entry name" value="Myb_DNA-bind_4"/>
    <property type="match status" value="1"/>
</dbReference>
<dbReference type="InterPro" id="IPR044823">
    <property type="entry name" value="ASIL1/2-like"/>
</dbReference>
<evidence type="ECO:0000259" key="2">
    <source>
        <dbReference type="Pfam" id="PF13837"/>
    </source>
</evidence>
<sequence>MQPDRAPRSVPPDVQAPLGALYVRRFKSLPLIPAPLDTKKPDYIMEGRADNPMVVELDTENLQHETVGDSQAPANLTGAKSKKKPPKKRKANSAKAKVDWSASSTQIFLDMYEDIYFNHCNRGNVSQNQWRVFAGRFNDATNISPPVEVEQMRNKFDSLYERYKSEKHKQSQTGAEPSSWELYDQMHMIKGDSSKEQGIPGACDGGVHLRPPTDNEGIGLTDEIHDFTDEAYLSGSFMDAMGSDAERDIPPVEPFVSPQVETPMQTPPTTPGEEQSAVSPRSKACSQPGVTGQKNKKRRNSKDNEDGVQKCMLEFTQVVKETNERRSAQEDRRFEFMVAQEQGKMNMMNQMLELKCMELEILRNNQQGPPP</sequence>
<dbReference type="Proteomes" id="UP001633002">
    <property type="component" value="Unassembled WGS sequence"/>
</dbReference>
<comment type="caution">
    <text evidence="3">The sequence shown here is derived from an EMBL/GenBank/DDBJ whole genome shotgun (WGS) entry which is preliminary data.</text>
</comment>
<feature type="region of interest" description="Disordered" evidence="1">
    <location>
        <begin position="65"/>
        <end position="95"/>
    </location>
</feature>
<dbReference type="InterPro" id="IPR044822">
    <property type="entry name" value="Myb_DNA-bind_4"/>
</dbReference>
<accession>A0ABD3HCB3</accession>